<sequence>MPDFILRLGVIMAMLAGLLVSCQSGEPTPKEPRYRVIKAAQTAFNLEVTMTYQYDSLGRLKFVNEYPSVDDNFSAGTPTAQTTVYYSNTKPLQIDHVERKLGVPTTDSDGKVAGSKRVYNYDDQGRLTYISESKALDDFKTLKFSQAFQYDYGTDKLPTTLIVSGPPPLLERNIYSYTFIDGNAVHIKLSSTTARTTKPVVSESDVQFDTAPGVYTNFFAIYPGITSFNKNNVINTNTTMVNDERGLLVKRVKKGNYIDEVTIYTYETY</sequence>
<reference evidence="1 2" key="1">
    <citation type="submission" date="2020-02" db="EMBL/GenBank/DDBJ databases">
        <title>Draft genome sequence of two Spirosoma agri KCTC 52727 and Spirosoma terrae KCTC 52035.</title>
        <authorList>
            <person name="Rojas J."/>
            <person name="Ambika Manirajan B."/>
            <person name="Suarez C."/>
            <person name="Ratering S."/>
            <person name="Schnell S."/>
        </authorList>
    </citation>
    <scope>NUCLEOTIDE SEQUENCE [LARGE SCALE GENOMIC DNA]</scope>
    <source>
        <strain evidence="1 2">KCTC 52035</strain>
    </source>
</reference>
<evidence type="ECO:0000313" key="1">
    <source>
        <dbReference type="EMBL" id="NDU99164.1"/>
    </source>
</evidence>
<name>A0A6L9LF99_9BACT</name>
<dbReference type="Proteomes" id="UP000474175">
    <property type="component" value="Unassembled WGS sequence"/>
</dbReference>
<comment type="caution">
    <text evidence="1">The sequence shown here is derived from an EMBL/GenBank/DDBJ whole genome shotgun (WGS) entry which is preliminary data.</text>
</comment>
<dbReference type="AlphaFoldDB" id="A0A6L9LF99"/>
<evidence type="ECO:0008006" key="3">
    <source>
        <dbReference type="Google" id="ProtNLM"/>
    </source>
</evidence>
<gene>
    <name evidence="1" type="ORF">GK108_30075</name>
</gene>
<evidence type="ECO:0000313" key="2">
    <source>
        <dbReference type="Proteomes" id="UP000474175"/>
    </source>
</evidence>
<organism evidence="1 2">
    <name type="scientific">Spirosoma terrae</name>
    <dbReference type="NCBI Taxonomy" id="1968276"/>
    <lineage>
        <taxon>Bacteria</taxon>
        <taxon>Pseudomonadati</taxon>
        <taxon>Bacteroidota</taxon>
        <taxon>Cytophagia</taxon>
        <taxon>Cytophagales</taxon>
        <taxon>Cytophagaceae</taxon>
        <taxon>Spirosoma</taxon>
    </lineage>
</organism>
<proteinExistence type="predicted"/>
<accession>A0A6L9LF99</accession>
<protein>
    <recommendedName>
        <fullName evidence="3">DUF4595 domain-containing protein</fullName>
    </recommendedName>
</protein>
<keyword evidence="2" id="KW-1185">Reference proteome</keyword>
<dbReference type="RefSeq" id="WP_163955294.1">
    <property type="nucleotide sequence ID" value="NZ_JAAFZH010000024.1"/>
</dbReference>
<dbReference type="PROSITE" id="PS51257">
    <property type="entry name" value="PROKAR_LIPOPROTEIN"/>
    <property type="match status" value="1"/>
</dbReference>
<dbReference type="EMBL" id="JAAFZH010000024">
    <property type="protein sequence ID" value="NDU99164.1"/>
    <property type="molecule type" value="Genomic_DNA"/>
</dbReference>